<reference evidence="2" key="1">
    <citation type="journal article" date="2019" name="Int. J. Syst. Evol. Microbiol.">
        <title>The Global Catalogue of Microorganisms (GCM) 10K type strain sequencing project: providing services to taxonomists for standard genome sequencing and annotation.</title>
        <authorList>
            <consortium name="The Broad Institute Genomics Platform"/>
            <consortium name="The Broad Institute Genome Sequencing Center for Infectious Disease"/>
            <person name="Wu L."/>
            <person name="Ma J."/>
        </authorList>
    </citation>
    <scope>NUCLEOTIDE SEQUENCE [LARGE SCALE GENOMIC DNA]</scope>
    <source>
        <strain evidence="2">LMG 29894</strain>
    </source>
</reference>
<protein>
    <submittedName>
        <fullName evidence="1">Substrate-binding periplasmic protein</fullName>
    </submittedName>
</protein>
<dbReference type="SUPFAM" id="SSF53850">
    <property type="entry name" value="Periplasmic binding protein-like II"/>
    <property type="match status" value="1"/>
</dbReference>
<sequence length="246" mass="27870">MTISLLPTHWRWLALLLLSLGLAAEPLRIGRSDSHSPLSDQGEALMRRVYGQLGIEVELVRLPTRRSLLLAAGGQLDAELLRIRQIGQEHPDLLRVPIAIAQVELGAYARPGTPVPGNWQALTRYRVAYMRGARFIERHLEPLPHKVEGLDSYDALRLVATRTADIALLPRSEAAQVLAREELSQVREVGFVSEVEPLYHYLHKRHRALLPRLNDALLRLRQQGELPDYESPLLKANKKENPVRDR</sequence>
<dbReference type="Proteomes" id="UP001595791">
    <property type="component" value="Unassembled WGS sequence"/>
</dbReference>
<dbReference type="EMBL" id="JBHSBU010000001">
    <property type="protein sequence ID" value="MFC4157765.1"/>
    <property type="molecule type" value="Genomic_DNA"/>
</dbReference>
<gene>
    <name evidence="1" type="ORF">ACFOW7_00205</name>
</gene>
<organism evidence="1 2">
    <name type="scientific">Chitinimonas lacunae</name>
    <dbReference type="NCBI Taxonomy" id="1963018"/>
    <lineage>
        <taxon>Bacteria</taxon>
        <taxon>Pseudomonadati</taxon>
        <taxon>Pseudomonadota</taxon>
        <taxon>Betaproteobacteria</taxon>
        <taxon>Neisseriales</taxon>
        <taxon>Chitinibacteraceae</taxon>
        <taxon>Chitinimonas</taxon>
    </lineage>
</organism>
<keyword evidence="2" id="KW-1185">Reference proteome</keyword>
<proteinExistence type="predicted"/>
<evidence type="ECO:0000313" key="2">
    <source>
        <dbReference type="Proteomes" id="UP001595791"/>
    </source>
</evidence>
<dbReference type="Gene3D" id="3.40.190.10">
    <property type="entry name" value="Periplasmic binding protein-like II"/>
    <property type="match status" value="2"/>
</dbReference>
<accession>A0ABV8MLN5</accession>
<comment type="caution">
    <text evidence="1">The sequence shown here is derived from an EMBL/GenBank/DDBJ whole genome shotgun (WGS) entry which is preliminary data.</text>
</comment>
<evidence type="ECO:0000313" key="1">
    <source>
        <dbReference type="EMBL" id="MFC4157765.1"/>
    </source>
</evidence>
<dbReference type="RefSeq" id="WP_378159747.1">
    <property type="nucleotide sequence ID" value="NZ_JBHSBU010000001.1"/>
</dbReference>
<name>A0ABV8MLN5_9NEIS</name>